<dbReference type="Gene3D" id="2.130.10.10">
    <property type="entry name" value="YVTN repeat-like/Quinoprotein amine dehydrogenase"/>
    <property type="match status" value="1"/>
</dbReference>
<dbReference type="GO" id="GO:1990811">
    <property type="term" value="C:MWP complex"/>
    <property type="evidence" value="ECO:0007669"/>
    <property type="project" value="TreeGrafter"/>
</dbReference>
<gene>
    <name evidence="1" type="ORF">ATNIH1004_000313</name>
</gene>
<protein>
    <submittedName>
        <fullName evidence="1">Uncharacterized protein</fullName>
    </submittedName>
</protein>
<dbReference type="PANTHER" id="PTHR16220:SF0">
    <property type="entry name" value="WD REPEAT-CONTAINING PROTEIN WRAP73"/>
    <property type="match status" value="1"/>
</dbReference>
<dbReference type="InterPro" id="IPR015943">
    <property type="entry name" value="WD40/YVTN_repeat-like_dom_sf"/>
</dbReference>
<dbReference type="RefSeq" id="XP_033430791.1">
    <property type="nucleotide sequence ID" value="XM_033565034.1"/>
</dbReference>
<dbReference type="Proteomes" id="UP000324241">
    <property type="component" value="Unassembled WGS sequence"/>
</dbReference>
<reference evidence="1 2" key="1">
    <citation type="submission" date="2019-08" db="EMBL/GenBank/DDBJ databases">
        <title>The genome sequence of a newly discovered highly antifungal drug resistant Aspergillus species, Aspergillus tanneri NIH 1004.</title>
        <authorList>
            <person name="Mounaud S."/>
            <person name="Singh I."/>
            <person name="Joardar V."/>
            <person name="Pakala S."/>
            <person name="Pakala S."/>
            <person name="Venepally P."/>
            <person name="Chung J.K."/>
            <person name="Losada L."/>
            <person name="Nierman W.C."/>
        </authorList>
    </citation>
    <scope>NUCLEOTIDE SEQUENCE [LARGE SCALE GENOMIC DNA]</scope>
    <source>
        <strain evidence="1 2">NIH1004</strain>
    </source>
</reference>
<comment type="caution">
    <text evidence="1">The sequence shown here is derived from an EMBL/GenBank/DDBJ whole genome shotgun (WGS) entry which is preliminary data.</text>
</comment>
<dbReference type="EMBL" id="QUQM01000002">
    <property type="protein sequence ID" value="KAA8651430.1"/>
    <property type="molecule type" value="Genomic_DNA"/>
</dbReference>
<dbReference type="GeneID" id="54323015"/>
<proteinExistence type="predicted"/>
<dbReference type="OrthoDB" id="308690at2759"/>
<dbReference type="AlphaFoldDB" id="A0A5M9N1C5"/>
<evidence type="ECO:0000313" key="2">
    <source>
        <dbReference type="Proteomes" id="UP000324241"/>
    </source>
</evidence>
<dbReference type="GO" id="GO:0005815">
    <property type="term" value="C:microtubule organizing center"/>
    <property type="evidence" value="ECO:0007669"/>
    <property type="project" value="TreeGrafter"/>
</dbReference>
<name>A0A5M9N1C5_9EURO</name>
<evidence type="ECO:0000313" key="1">
    <source>
        <dbReference type="EMBL" id="KAA8651430.1"/>
    </source>
</evidence>
<dbReference type="VEuPathDB" id="FungiDB:EYZ11_006032"/>
<dbReference type="PANTHER" id="PTHR16220">
    <property type="entry name" value="WD REPEAT PROTEIN 8-RELATED"/>
    <property type="match status" value="1"/>
</dbReference>
<sequence>MDSASGVGVSSSIYLSEYGELVSQLNAKELIFHLNPTSSGFKDVQIVKIKENPSKFLKFSRAYHDPSTDAHIHESQDLSRRRVLYASDTRILVWQLDPMQLHAEIDSIEAGATNIDFGGDENEVIVFHAWNTKVSVHGLDTGRSQVIKSPKFSHYNGFGYRPKTRQFAILLKPDATDLLTIHDFRSYELIGRASLPTVDAQGGDSSFDLGVKSIEWSPVANRSGASEFLAIGKVDGTVDLLTSKTFSCSTTLSHIFQPGNHSPSIWRERYATADGTLEYGESSGSSAFSVLAETSGPPRGVSILTYSSAGDLLCTVDQTRPNILWIWALESSTVLVSALVHEHAVRQAVWHPSKPELLITTTNSATASVRHWSLDRQPSIIRIPASRSDAGRYDVRWLSSSQKGVSIFWFGSADDYMLGYIEEENGISQFKVLNTVSSNLKGHSGSYGAVTS</sequence>
<dbReference type="GO" id="GO:1990810">
    <property type="term" value="P:microtubule anchoring at mitotic spindle pole body"/>
    <property type="evidence" value="ECO:0007669"/>
    <property type="project" value="TreeGrafter"/>
</dbReference>
<dbReference type="InterPro" id="IPR052778">
    <property type="entry name" value="Centrosome-WD_assoc"/>
</dbReference>
<dbReference type="SUPFAM" id="SSF69322">
    <property type="entry name" value="Tricorn protease domain 2"/>
    <property type="match status" value="1"/>
</dbReference>
<accession>A0A5M9N1C5</accession>
<organism evidence="1 2">
    <name type="scientific">Aspergillus tanneri</name>
    <dbReference type="NCBI Taxonomy" id="1220188"/>
    <lineage>
        <taxon>Eukaryota</taxon>
        <taxon>Fungi</taxon>
        <taxon>Dikarya</taxon>
        <taxon>Ascomycota</taxon>
        <taxon>Pezizomycotina</taxon>
        <taxon>Eurotiomycetes</taxon>
        <taxon>Eurotiomycetidae</taxon>
        <taxon>Eurotiales</taxon>
        <taxon>Aspergillaceae</taxon>
        <taxon>Aspergillus</taxon>
        <taxon>Aspergillus subgen. Circumdati</taxon>
    </lineage>
</organism>